<dbReference type="EMBL" id="PNYA01000022">
    <property type="protein sequence ID" value="PMS16922.1"/>
    <property type="molecule type" value="Genomic_DNA"/>
</dbReference>
<organism evidence="1 2">
    <name type="scientific">Trinickia dabaoshanensis</name>
    <dbReference type="NCBI Taxonomy" id="564714"/>
    <lineage>
        <taxon>Bacteria</taxon>
        <taxon>Pseudomonadati</taxon>
        <taxon>Pseudomonadota</taxon>
        <taxon>Betaproteobacteria</taxon>
        <taxon>Burkholderiales</taxon>
        <taxon>Burkholderiaceae</taxon>
        <taxon>Trinickia</taxon>
    </lineage>
</organism>
<protein>
    <recommendedName>
        <fullName evidence="3">DUF1326 domain-containing protein</fullName>
    </recommendedName>
</protein>
<dbReference type="AlphaFoldDB" id="A0A2N7VIE6"/>
<proteinExistence type="predicted"/>
<keyword evidence="2" id="KW-1185">Reference proteome</keyword>
<evidence type="ECO:0008006" key="3">
    <source>
        <dbReference type="Google" id="ProtNLM"/>
    </source>
</evidence>
<reference evidence="1 2" key="1">
    <citation type="submission" date="2018-01" db="EMBL/GenBank/DDBJ databases">
        <title>Whole genome analyses suggest that Burkholderia sensu lato contains two further novel genera in the rhizoxinica-symbiotica group Mycetohabitans gen. nov., and Trinickia gen. nov.: implications for the evolution of diazotrophy and nodulation in the Burkholderiaceae.</title>
        <authorList>
            <person name="Estrada-de los Santos P."/>
            <person name="Palmer M."/>
            <person name="Chavez-Ramirez B."/>
            <person name="Beukes C."/>
            <person name="Steenkamp E.T."/>
            <person name="Hirsch A.M."/>
            <person name="Manyaka P."/>
            <person name="Maluk M."/>
            <person name="Lafos M."/>
            <person name="Crook M."/>
            <person name="Gross E."/>
            <person name="Simon M.F."/>
            <person name="Bueno dos Reis Junior F."/>
            <person name="Poole P.S."/>
            <person name="Venter S.N."/>
            <person name="James E.K."/>
        </authorList>
    </citation>
    <scope>NUCLEOTIDE SEQUENCE [LARGE SCALE GENOMIC DNA]</scope>
    <source>
        <strain evidence="1 2">GIMN1.004</strain>
    </source>
</reference>
<dbReference type="Pfam" id="PF07040">
    <property type="entry name" value="DUF1326"/>
    <property type="match status" value="1"/>
</dbReference>
<dbReference type="InterPro" id="IPR009758">
    <property type="entry name" value="DUF1326"/>
</dbReference>
<sequence>MAENWKVTGTYFESCNCYAPCSCVCLGPPSDGDCAVLIGWHVDQGEFAGTVLDGLNAALFAYSPGHMLENKWRVALYLDERGTAPQQAALGQIFSGQAGGPLAALGPMIGEVMGVRPVAIEYQLEGKRRSLRIPEIADIEIEAIPGQDGGDVTLGNHPLTPVPGFTAVIGKSKRFRFTDHGFSREIADRNGFYSPFAYHG</sequence>
<comment type="caution">
    <text evidence="1">The sequence shown here is derived from an EMBL/GenBank/DDBJ whole genome shotgun (WGS) entry which is preliminary data.</text>
</comment>
<dbReference type="RefSeq" id="WP_102647661.1">
    <property type="nucleotide sequence ID" value="NZ_PNYA01000022.1"/>
</dbReference>
<evidence type="ECO:0000313" key="2">
    <source>
        <dbReference type="Proteomes" id="UP000235616"/>
    </source>
</evidence>
<evidence type="ECO:0000313" key="1">
    <source>
        <dbReference type="EMBL" id="PMS16922.1"/>
    </source>
</evidence>
<gene>
    <name evidence="1" type="ORF">C0Z18_22390</name>
</gene>
<accession>A0A2N7VIE6</accession>
<dbReference type="OrthoDB" id="9802256at2"/>
<name>A0A2N7VIE6_9BURK</name>
<dbReference type="Proteomes" id="UP000235616">
    <property type="component" value="Unassembled WGS sequence"/>
</dbReference>